<feature type="transmembrane region" description="Helical" evidence="6">
    <location>
        <begin position="199"/>
        <end position="222"/>
    </location>
</feature>
<dbReference type="GO" id="GO:0022857">
    <property type="term" value="F:transmembrane transporter activity"/>
    <property type="evidence" value="ECO:0007669"/>
    <property type="project" value="InterPro"/>
</dbReference>
<protein>
    <submittedName>
        <fullName evidence="8">UMF1 family MFS transporter</fullName>
    </submittedName>
</protein>
<accession>A0A543B482</accession>
<evidence type="ECO:0000256" key="1">
    <source>
        <dbReference type="ARBA" id="ARBA00004651"/>
    </source>
</evidence>
<dbReference type="PROSITE" id="PS50850">
    <property type="entry name" value="MFS"/>
    <property type="match status" value="1"/>
</dbReference>
<feature type="transmembrane region" description="Helical" evidence="6">
    <location>
        <begin position="105"/>
        <end position="124"/>
    </location>
</feature>
<name>A0A543B482_9ACTN</name>
<dbReference type="SUPFAM" id="SSF103473">
    <property type="entry name" value="MFS general substrate transporter"/>
    <property type="match status" value="1"/>
</dbReference>
<evidence type="ECO:0000256" key="2">
    <source>
        <dbReference type="ARBA" id="ARBA00022448"/>
    </source>
</evidence>
<keyword evidence="3 6" id="KW-0812">Transmembrane</keyword>
<reference evidence="8 9" key="1">
    <citation type="submission" date="2019-06" db="EMBL/GenBank/DDBJ databases">
        <title>Sequencing the genomes of 1000 actinobacteria strains.</title>
        <authorList>
            <person name="Klenk H.-P."/>
        </authorList>
    </citation>
    <scope>NUCLEOTIDE SEQUENCE [LARGE SCALE GENOMIC DNA]</scope>
    <source>
        <strain evidence="8 9">DSM 45928</strain>
    </source>
</reference>
<keyword evidence="2" id="KW-0813">Transport</keyword>
<sequence>MVTSESTTPTPDVSSKKERAGWYMYDWANSAFATTVVTAFLGPYLTNIANNGADTDGNVTVLGGLLTFSAGSLWPYITALSVILQVVVLPVTGAIADRSLYKKQILGVLAYIGSAATICLLFLTGDRYELGAWLFLIANVALGASVVVYNSFLPQIAVEKDRDKVSSRGWAMGYLGGGLLFLFNLIALLMGGAENQEEIARWSLVSAGVWWAAFTTFTMLWLRNRPPLEGVPKGPVLTDGFKQFFRTLRGLKAFPLTLLFLVAFLIYNDGIQTVIALAGLYGAEELGFELTELMPVILMVQILAFGGALLLGWLASRYGAKRTVLGSLVAWVAILVVAYVMPAGNLGLFLALGAGIGLVLGGSQALSRSLFSQLIPKGKEGEYFGLYEISDKGTSWLGPLLFGLAYDLTGSYRIAIISLIIFFVAGFLLLLAVPMGRAIRAAGNTPPEKL</sequence>
<dbReference type="InterPro" id="IPR020846">
    <property type="entry name" value="MFS_dom"/>
</dbReference>
<comment type="subcellular location">
    <subcellularLocation>
        <location evidence="1">Cell membrane</location>
        <topology evidence="1">Multi-pass membrane protein</topology>
    </subcellularLocation>
</comment>
<dbReference type="AlphaFoldDB" id="A0A543B482"/>
<comment type="caution">
    <text evidence="8">The sequence shown here is derived from an EMBL/GenBank/DDBJ whole genome shotgun (WGS) entry which is preliminary data.</text>
</comment>
<dbReference type="PANTHER" id="PTHR23519:SF1">
    <property type="entry name" value="AUTOPHAGY-RELATED PROTEIN 22"/>
    <property type="match status" value="1"/>
</dbReference>
<evidence type="ECO:0000256" key="5">
    <source>
        <dbReference type="ARBA" id="ARBA00023136"/>
    </source>
</evidence>
<evidence type="ECO:0000313" key="8">
    <source>
        <dbReference type="EMBL" id="TQL79637.1"/>
    </source>
</evidence>
<evidence type="ECO:0000256" key="3">
    <source>
        <dbReference type="ARBA" id="ARBA00022692"/>
    </source>
</evidence>
<feature type="transmembrane region" description="Helical" evidence="6">
    <location>
        <begin position="323"/>
        <end position="341"/>
    </location>
</feature>
<feature type="transmembrane region" description="Helical" evidence="6">
    <location>
        <begin position="412"/>
        <end position="433"/>
    </location>
</feature>
<dbReference type="EMBL" id="VFOW01000001">
    <property type="protein sequence ID" value="TQL79637.1"/>
    <property type="molecule type" value="Genomic_DNA"/>
</dbReference>
<feature type="transmembrane region" description="Helical" evidence="6">
    <location>
        <begin position="293"/>
        <end position="316"/>
    </location>
</feature>
<dbReference type="FunCoup" id="A0A543B482">
    <property type="interactions" value="1"/>
</dbReference>
<evidence type="ECO:0000256" key="4">
    <source>
        <dbReference type="ARBA" id="ARBA00022989"/>
    </source>
</evidence>
<feature type="transmembrane region" description="Helical" evidence="6">
    <location>
        <begin position="73"/>
        <end position="93"/>
    </location>
</feature>
<dbReference type="InterPro" id="IPR024671">
    <property type="entry name" value="Atg22-like"/>
</dbReference>
<dbReference type="Pfam" id="PF11700">
    <property type="entry name" value="ATG22"/>
    <property type="match status" value="1"/>
</dbReference>
<evidence type="ECO:0000259" key="7">
    <source>
        <dbReference type="PROSITE" id="PS50850"/>
    </source>
</evidence>
<dbReference type="Proteomes" id="UP000317043">
    <property type="component" value="Unassembled WGS sequence"/>
</dbReference>
<keyword evidence="5 6" id="KW-0472">Membrane</keyword>
<dbReference type="GO" id="GO:0005886">
    <property type="term" value="C:plasma membrane"/>
    <property type="evidence" value="ECO:0007669"/>
    <property type="project" value="UniProtKB-SubCell"/>
</dbReference>
<dbReference type="Gene3D" id="1.20.1250.20">
    <property type="entry name" value="MFS general substrate transporter like domains"/>
    <property type="match status" value="1"/>
</dbReference>
<feature type="transmembrane region" description="Helical" evidence="6">
    <location>
        <begin position="130"/>
        <end position="152"/>
    </location>
</feature>
<keyword evidence="9" id="KW-1185">Reference proteome</keyword>
<evidence type="ECO:0000313" key="9">
    <source>
        <dbReference type="Proteomes" id="UP000317043"/>
    </source>
</evidence>
<dbReference type="InterPro" id="IPR050495">
    <property type="entry name" value="ATG22/LtaA_families"/>
</dbReference>
<evidence type="ECO:0000256" key="6">
    <source>
        <dbReference type="SAM" id="Phobius"/>
    </source>
</evidence>
<organism evidence="8 9">
    <name type="scientific">Stackebrandtia endophytica</name>
    <dbReference type="NCBI Taxonomy" id="1496996"/>
    <lineage>
        <taxon>Bacteria</taxon>
        <taxon>Bacillati</taxon>
        <taxon>Actinomycetota</taxon>
        <taxon>Actinomycetes</taxon>
        <taxon>Glycomycetales</taxon>
        <taxon>Glycomycetaceae</taxon>
        <taxon>Stackebrandtia</taxon>
    </lineage>
</organism>
<keyword evidence="4 6" id="KW-1133">Transmembrane helix</keyword>
<dbReference type="PANTHER" id="PTHR23519">
    <property type="entry name" value="AUTOPHAGY-RELATED PROTEIN 22"/>
    <property type="match status" value="1"/>
</dbReference>
<feature type="domain" description="Major facilitator superfamily (MFS) profile" evidence="7">
    <location>
        <begin position="256"/>
        <end position="450"/>
    </location>
</feature>
<gene>
    <name evidence="8" type="ORF">FB566_5247</name>
</gene>
<dbReference type="InParanoid" id="A0A543B482"/>
<proteinExistence type="predicted"/>
<feature type="transmembrane region" description="Helical" evidence="6">
    <location>
        <begin position="173"/>
        <end position="193"/>
    </location>
</feature>
<dbReference type="InterPro" id="IPR036259">
    <property type="entry name" value="MFS_trans_sf"/>
</dbReference>
<feature type="transmembrane region" description="Helical" evidence="6">
    <location>
        <begin position="256"/>
        <end position="281"/>
    </location>
</feature>